<protein>
    <submittedName>
        <fullName evidence="2">Uncharacterized protein</fullName>
    </submittedName>
</protein>
<sequence length="272" mass="28819">MTPSDAAKQPPSPSSVFDLNQSAAAAAELLVLEADSAFDPNLFLTGHINSELLEDNDFLRLSTLSQWYKSESILMVDNIDNKLRIHVFFSNRQNKLKGSRNPVVWLEASSDSILTAISMAVAPTDSAQGASDSGHGNLNPPTQGGAKPKPPSSDLNPPTQGGAKPKLPSDSGQANLNLPSQGGAKPKPKPLSVSGQADLNPPAQGVAKPNPPKPAFDFDIVTLYNEKSITSNDYGQLDARPVPSSVVSYFQFFPLEFAAAIGNRELSLGAEI</sequence>
<feature type="compositionally biased region" description="Polar residues" evidence="1">
    <location>
        <begin position="125"/>
        <end position="142"/>
    </location>
</feature>
<organism evidence="2 3">
    <name type="scientific">Zingiber officinale</name>
    <name type="common">Ginger</name>
    <name type="synonym">Amomum zingiber</name>
    <dbReference type="NCBI Taxonomy" id="94328"/>
    <lineage>
        <taxon>Eukaryota</taxon>
        <taxon>Viridiplantae</taxon>
        <taxon>Streptophyta</taxon>
        <taxon>Embryophyta</taxon>
        <taxon>Tracheophyta</taxon>
        <taxon>Spermatophyta</taxon>
        <taxon>Magnoliopsida</taxon>
        <taxon>Liliopsida</taxon>
        <taxon>Zingiberales</taxon>
        <taxon>Zingiberaceae</taxon>
        <taxon>Zingiber</taxon>
    </lineage>
</organism>
<proteinExistence type="predicted"/>
<evidence type="ECO:0000313" key="2">
    <source>
        <dbReference type="EMBL" id="KAG6515432.1"/>
    </source>
</evidence>
<dbReference type="AlphaFoldDB" id="A0A8J5LHH9"/>
<keyword evidence="3" id="KW-1185">Reference proteome</keyword>
<comment type="caution">
    <text evidence="2">The sequence shown here is derived from an EMBL/GenBank/DDBJ whole genome shotgun (WGS) entry which is preliminary data.</text>
</comment>
<feature type="region of interest" description="Disordered" evidence="1">
    <location>
        <begin position="125"/>
        <end position="212"/>
    </location>
</feature>
<evidence type="ECO:0000256" key="1">
    <source>
        <dbReference type="SAM" id="MobiDB-lite"/>
    </source>
</evidence>
<evidence type="ECO:0000313" key="3">
    <source>
        <dbReference type="Proteomes" id="UP000734854"/>
    </source>
</evidence>
<dbReference type="EMBL" id="JACMSC010000007">
    <property type="protein sequence ID" value="KAG6515432.1"/>
    <property type="molecule type" value="Genomic_DNA"/>
</dbReference>
<feature type="compositionally biased region" description="Polar residues" evidence="1">
    <location>
        <begin position="170"/>
        <end position="180"/>
    </location>
</feature>
<gene>
    <name evidence="2" type="ORF">ZIOFF_025844</name>
</gene>
<name>A0A8J5LHH9_ZINOF</name>
<reference evidence="2 3" key="1">
    <citation type="submission" date="2020-08" db="EMBL/GenBank/DDBJ databases">
        <title>Plant Genome Project.</title>
        <authorList>
            <person name="Zhang R.-G."/>
        </authorList>
    </citation>
    <scope>NUCLEOTIDE SEQUENCE [LARGE SCALE GENOMIC DNA]</scope>
    <source>
        <tissue evidence="2">Rhizome</tissue>
    </source>
</reference>
<dbReference type="Proteomes" id="UP000734854">
    <property type="component" value="Unassembled WGS sequence"/>
</dbReference>
<accession>A0A8J5LHH9</accession>